<dbReference type="EMBL" id="JABBGI010000003">
    <property type="protein sequence ID" value="NML68737.1"/>
    <property type="molecule type" value="Genomic_DNA"/>
</dbReference>
<protein>
    <submittedName>
        <fullName evidence="2">Uncharacterized protein</fullName>
    </submittedName>
</protein>
<sequence>MKRVSAFYCIGMAILNLVMDSINTRFTFFDIFFVILAALPLLVNKKWLYQLFGGIISFISLFVLSAVLGSNIKDVQQAQLQRLWTYGMGYVLSVITLSFGLMMTGIININIKKLAV</sequence>
<keyword evidence="3" id="KW-1185">Reference proteome</keyword>
<keyword evidence="1" id="KW-0472">Membrane</keyword>
<dbReference type="AlphaFoldDB" id="A0A7Y0AJW5"/>
<keyword evidence="1" id="KW-1133">Transmembrane helix</keyword>
<proteinExistence type="predicted"/>
<feature type="transmembrane region" description="Helical" evidence="1">
    <location>
        <begin position="90"/>
        <end position="111"/>
    </location>
</feature>
<evidence type="ECO:0000313" key="2">
    <source>
        <dbReference type="EMBL" id="NML68737.1"/>
    </source>
</evidence>
<accession>A0A7Y0AJW5</accession>
<name>A0A7Y0AJW5_9FLAO</name>
<dbReference type="Proteomes" id="UP000544054">
    <property type="component" value="Unassembled WGS sequence"/>
</dbReference>
<evidence type="ECO:0000313" key="3">
    <source>
        <dbReference type="Proteomes" id="UP000544054"/>
    </source>
</evidence>
<keyword evidence="1" id="KW-0812">Transmembrane</keyword>
<comment type="caution">
    <text evidence="2">The sequence shown here is derived from an EMBL/GenBank/DDBJ whole genome shotgun (WGS) entry which is preliminary data.</text>
</comment>
<reference evidence="2 3" key="1">
    <citation type="submission" date="2020-04" db="EMBL/GenBank/DDBJ databases">
        <title>Chryseobacterium sp. RP-3-3 sp. nov., isolated from Jeju soil.</title>
        <authorList>
            <person name="Dahal R.H."/>
        </authorList>
    </citation>
    <scope>NUCLEOTIDE SEQUENCE [LARGE SCALE GENOMIC DNA]</scope>
    <source>
        <strain evidence="2 3">RP-3-3</strain>
    </source>
</reference>
<evidence type="ECO:0000256" key="1">
    <source>
        <dbReference type="SAM" id="Phobius"/>
    </source>
</evidence>
<gene>
    <name evidence="2" type="ORF">HHL23_02855</name>
</gene>
<dbReference type="RefSeq" id="WP_169233317.1">
    <property type="nucleotide sequence ID" value="NZ_JABBGI010000003.1"/>
</dbReference>
<feature type="transmembrane region" description="Helical" evidence="1">
    <location>
        <begin position="26"/>
        <end position="44"/>
    </location>
</feature>
<organism evidence="2 3">
    <name type="scientific">Chryseobacterium antibioticum</name>
    <dbReference type="NCBI Taxonomy" id="2728847"/>
    <lineage>
        <taxon>Bacteria</taxon>
        <taxon>Pseudomonadati</taxon>
        <taxon>Bacteroidota</taxon>
        <taxon>Flavobacteriia</taxon>
        <taxon>Flavobacteriales</taxon>
        <taxon>Weeksellaceae</taxon>
        <taxon>Chryseobacterium group</taxon>
        <taxon>Chryseobacterium</taxon>
    </lineage>
</organism>
<feature type="transmembrane region" description="Helical" evidence="1">
    <location>
        <begin position="51"/>
        <end position="70"/>
    </location>
</feature>